<evidence type="ECO:0000313" key="2">
    <source>
        <dbReference type="Ensembl" id="ENSOMYP00000123156.1"/>
    </source>
</evidence>
<dbReference type="GO" id="GO:0034464">
    <property type="term" value="C:BBSome"/>
    <property type="evidence" value="ECO:0007669"/>
    <property type="project" value="InterPro"/>
</dbReference>
<dbReference type="InterPro" id="IPR026511">
    <property type="entry name" value="PTHB1"/>
</dbReference>
<proteinExistence type="predicted"/>
<evidence type="ECO:0000259" key="1">
    <source>
        <dbReference type="Pfam" id="PF14727"/>
    </source>
</evidence>
<keyword evidence="3" id="KW-1185">Reference proteome</keyword>
<reference evidence="2" key="2">
    <citation type="submission" date="2025-08" db="UniProtKB">
        <authorList>
            <consortium name="Ensembl"/>
        </authorList>
    </citation>
    <scope>IDENTIFICATION</scope>
</reference>
<dbReference type="Pfam" id="PF14727">
    <property type="entry name" value="PHTB1_N"/>
    <property type="match status" value="1"/>
</dbReference>
<dbReference type="PANTHER" id="PTHR20991:SF0">
    <property type="entry name" value="PROTEIN PTHB1"/>
    <property type="match status" value="1"/>
</dbReference>
<dbReference type="Proteomes" id="UP000694395">
    <property type="component" value="Chromosome 2"/>
</dbReference>
<dbReference type="AlphaFoldDB" id="A0A8K9WTQ1"/>
<dbReference type="Ensembl" id="ENSOMYT00000151763.1">
    <property type="protein sequence ID" value="ENSOMYP00000123156.1"/>
    <property type="gene ID" value="ENSOMYG00000060757.1"/>
</dbReference>
<name>A0A8K9WTQ1_ONCMY</name>
<reference evidence="2" key="1">
    <citation type="submission" date="2020-07" db="EMBL/GenBank/DDBJ databases">
        <title>A long reads based de novo assembly of the rainbow trout Arlee double haploid line genome.</title>
        <authorList>
            <person name="Gao G."/>
            <person name="Palti Y."/>
        </authorList>
    </citation>
    <scope>NUCLEOTIDE SEQUENCE [LARGE SCALE GENOMIC DNA]</scope>
</reference>
<organism evidence="2 3">
    <name type="scientific">Oncorhynchus mykiss</name>
    <name type="common">Rainbow trout</name>
    <name type="synonym">Salmo gairdneri</name>
    <dbReference type="NCBI Taxonomy" id="8022"/>
    <lineage>
        <taxon>Eukaryota</taxon>
        <taxon>Metazoa</taxon>
        <taxon>Chordata</taxon>
        <taxon>Craniata</taxon>
        <taxon>Vertebrata</taxon>
        <taxon>Euteleostomi</taxon>
        <taxon>Actinopterygii</taxon>
        <taxon>Neopterygii</taxon>
        <taxon>Teleostei</taxon>
        <taxon>Protacanthopterygii</taxon>
        <taxon>Salmoniformes</taxon>
        <taxon>Salmonidae</taxon>
        <taxon>Salmoninae</taxon>
        <taxon>Oncorhynchus</taxon>
    </lineage>
</organism>
<dbReference type="GeneTree" id="ENSGT01120000277387"/>
<dbReference type="GO" id="GO:0060271">
    <property type="term" value="P:cilium assembly"/>
    <property type="evidence" value="ECO:0007669"/>
    <property type="project" value="TreeGrafter"/>
</dbReference>
<sequence>MSLFKEFDQGCLCVRDVDNSGHGEKIVVGNYMGMLRVFSPHPLLEVQLRDPVIQVEVGKFFS</sequence>
<dbReference type="PANTHER" id="PTHR20991">
    <property type="entry name" value="PARATHYROID HORMONE-RESPONSIVE B1 GENE"/>
    <property type="match status" value="1"/>
</dbReference>
<dbReference type="InterPro" id="IPR028073">
    <property type="entry name" value="PHTB1_N_dom"/>
</dbReference>
<dbReference type="GO" id="GO:0016020">
    <property type="term" value="C:membrane"/>
    <property type="evidence" value="ECO:0007669"/>
    <property type="project" value="TreeGrafter"/>
</dbReference>
<reference evidence="2" key="3">
    <citation type="submission" date="2025-09" db="UniProtKB">
        <authorList>
            <consortium name="Ensembl"/>
        </authorList>
    </citation>
    <scope>IDENTIFICATION</scope>
</reference>
<evidence type="ECO:0000313" key="3">
    <source>
        <dbReference type="Proteomes" id="UP000694395"/>
    </source>
</evidence>
<feature type="domain" description="PTHB1 N-terminal" evidence="1">
    <location>
        <begin position="5"/>
        <end position="61"/>
    </location>
</feature>
<accession>A0A8K9WTQ1</accession>
<protein>
    <recommendedName>
        <fullName evidence="1">PTHB1 N-terminal domain-containing protein</fullName>
    </recommendedName>
</protein>